<comment type="caution">
    <text evidence="13">The sequence shown here is derived from an EMBL/GenBank/DDBJ whole genome shotgun (WGS) entry which is preliminary data.</text>
</comment>
<dbReference type="InterPro" id="IPR024608">
    <property type="entry name" value="SARA-like_SBD"/>
</dbReference>
<keyword evidence="4" id="KW-0597">Phosphoprotein</keyword>
<feature type="compositionally biased region" description="Pro residues" evidence="11">
    <location>
        <begin position="475"/>
        <end position="485"/>
    </location>
</feature>
<evidence type="ECO:0000256" key="11">
    <source>
        <dbReference type="SAM" id="MobiDB-lite"/>
    </source>
</evidence>
<feature type="region of interest" description="Disordered" evidence="11">
    <location>
        <begin position="282"/>
        <end position="340"/>
    </location>
</feature>
<feature type="region of interest" description="Disordered" evidence="11">
    <location>
        <begin position="97"/>
        <end position="119"/>
    </location>
</feature>
<feature type="region of interest" description="Disordered" evidence="11">
    <location>
        <begin position="21"/>
        <end position="47"/>
    </location>
</feature>
<keyword evidence="7 10" id="KW-0863">Zinc-finger</keyword>
<dbReference type="GO" id="GO:0005829">
    <property type="term" value="C:cytosol"/>
    <property type="evidence" value="ECO:0007669"/>
    <property type="project" value="UniProtKB-ARBA"/>
</dbReference>
<evidence type="ECO:0000313" key="13">
    <source>
        <dbReference type="EMBL" id="KAJ8380682.1"/>
    </source>
</evidence>
<dbReference type="InterPro" id="IPR017455">
    <property type="entry name" value="Znf_FYVE-rel"/>
</dbReference>
<dbReference type="CDD" id="cd15729">
    <property type="entry name" value="FYVE_endofin"/>
    <property type="match status" value="1"/>
</dbReference>
<dbReference type="Proteomes" id="UP001152622">
    <property type="component" value="Chromosome 1"/>
</dbReference>
<dbReference type="PROSITE" id="PS50178">
    <property type="entry name" value="ZF_FYVE"/>
    <property type="match status" value="1"/>
</dbReference>
<dbReference type="InterPro" id="IPR037145">
    <property type="entry name" value="SARA_Smad-bd_sf"/>
</dbReference>
<gene>
    <name evidence="13" type="ORF">SKAU_G00014600</name>
</gene>
<dbReference type="Gene3D" id="4.10.720.10">
    <property type="entry name" value="Smad anchor for receptor activation, Smad-binding domain"/>
    <property type="match status" value="1"/>
</dbReference>
<keyword evidence="3" id="KW-0963">Cytoplasm</keyword>
<feature type="region of interest" description="Disordered" evidence="11">
    <location>
        <begin position="213"/>
        <end position="235"/>
    </location>
</feature>
<dbReference type="InterPro" id="IPR000306">
    <property type="entry name" value="Znf_FYVE"/>
</dbReference>
<accession>A0A9Q1JDP3</accession>
<evidence type="ECO:0000256" key="3">
    <source>
        <dbReference type="ARBA" id="ARBA00022490"/>
    </source>
</evidence>
<dbReference type="FunFam" id="3.30.1360.220:FF:000001">
    <property type="entry name" value="Zinc finger, FYVE domain-containing 9a"/>
    <property type="match status" value="1"/>
</dbReference>
<dbReference type="PANTHER" id="PTHR46319">
    <property type="entry name" value="ZINC FINGER FYVE DOMAIN-CONTAINING PROTEIN"/>
    <property type="match status" value="1"/>
</dbReference>
<evidence type="ECO:0000256" key="8">
    <source>
        <dbReference type="ARBA" id="ARBA00022833"/>
    </source>
</evidence>
<dbReference type="AlphaFoldDB" id="A0A9Q1JDP3"/>
<dbReference type="SUPFAM" id="SSF57903">
    <property type="entry name" value="FYVE/PHD zinc finger"/>
    <property type="match status" value="1"/>
</dbReference>
<evidence type="ECO:0000313" key="14">
    <source>
        <dbReference type="Proteomes" id="UP001152622"/>
    </source>
</evidence>
<feature type="domain" description="FYVE-type" evidence="12">
    <location>
        <begin position="513"/>
        <end position="571"/>
    </location>
</feature>
<keyword evidence="14" id="KW-1185">Reference proteome</keyword>
<evidence type="ECO:0000256" key="4">
    <source>
        <dbReference type="ARBA" id="ARBA00022553"/>
    </source>
</evidence>
<feature type="compositionally biased region" description="Polar residues" evidence="11">
    <location>
        <begin position="455"/>
        <end position="465"/>
    </location>
</feature>
<reference evidence="13" key="1">
    <citation type="journal article" date="2023" name="Science">
        <title>Genome structures resolve the early diversification of teleost fishes.</title>
        <authorList>
            <person name="Parey E."/>
            <person name="Louis A."/>
            <person name="Montfort J."/>
            <person name="Bouchez O."/>
            <person name="Roques C."/>
            <person name="Iampietro C."/>
            <person name="Lluch J."/>
            <person name="Castinel A."/>
            <person name="Donnadieu C."/>
            <person name="Desvignes T."/>
            <person name="Floi Bucao C."/>
            <person name="Jouanno E."/>
            <person name="Wen M."/>
            <person name="Mejri S."/>
            <person name="Dirks R."/>
            <person name="Jansen H."/>
            <person name="Henkel C."/>
            <person name="Chen W.J."/>
            <person name="Zahm M."/>
            <person name="Cabau C."/>
            <person name="Klopp C."/>
            <person name="Thompson A.W."/>
            <person name="Robinson-Rechavi M."/>
            <person name="Braasch I."/>
            <person name="Lecointre G."/>
            <person name="Bobe J."/>
            <person name="Postlethwait J.H."/>
            <person name="Berthelot C."/>
            <person name="Roest Crollius H."/>
            <person name="Guiguen Y."/>
        </authorList>
    </citation>
    <scope>NUCLEOTIDE SEQUENCE</scope>
    <source>
        <strain evidence="13">WJC10195</strain>
    </source>
</reference>
<dbReference type="SMART" id="SM00064">
    <property type="entry name" value="FYVE"/>
    <property type="match status" value="1"/>
</dbReference>
<organism evidence="13 14">
    <name type="scientific">Synaphobranchus kaupii</name>
    <name type="common">Kaup's arrowtooth eel</name>
    <dbReference type="NCBI Taxonomy" id="118154"/>
    <lineage>
        <taxon>Eukaryota</taxon>
        <taxon>Metazoa</taxon>
        <taxon>Chordata</taxon>
        <taxon>Craniata</taxon>
        <taxon>Vertebrata</taxon>
        <taxon>Euteleostomi</taxon>
        <taxon>Actinopterygii</taxon>
        <taxon>Neopterygii</taxon>
        <taxon>Teleostei</taxon>
        <taxon>Anguilliformes</taxon>
        <taxon>Synaphobranchidae</taxon>
        <taxon>Synaphobranchus</taxon>
    </lineage>
</organism>
<dbReference type="GO" id="GO:0008270">
    <property type="term" value="F:zinc ion binding"/>
    <property type="evidence" value="ECO:0007669"/>
    <property type="project" value="UniProtKB-KW"/>
</dbReference>
<evidence type="ECO:0000256" key="9">
    <source>
        <dbReference type="ARBA" id="ARBA00023136"/>
    </source>
</evidence>
<comment type="subcellular location">
    <subcellularLocation>
        <location evidence="2">Cytoplasm</location>
    </subcellularLocation>
    <subcellularLocation>
        <location evidence="1">Early endosome membrane</location>
    </subcellularLocation>
</comment>
<dbReference type="Pfam" id="PF01363">
    <property type="entry name" value="FYVE"/>
    <property type="match status" value="1"/>
</dbReference>
<feature type="region of interest" description="Disordered" evidence="11">
    <location>
        <begin position="653"/>
        <end position="698"/>
    </location>
</feature>
<protein>
    <recommendedName>
        <fullName evidence="12">FYVE-type domain-containing protein</fullName>
    </recommendedName>
</protein>
<dbReference type="Pfam" id="PF11979">
    <property type="entry name" value="SARA_C"/>
    <property type="match status" value="1"/>
</dbReference>
<dbReference type="Pfam" id="PF11409">
    <property type="entry name" value="SARA"/>
    <property type="match status" value="1"/>
</dbReference>
<dbReference type="OrthoDB" id="5872154at2759"/>
<dbReference type="EMBL" id="JAINUF010000001">
    <property type="protein sequence ID" value="KAJ8380682.1"/>
    <property type="molecule type" value="Genomic_DNA"/>
</dbReference>
<dbReference type="SMART" id="SM01422">
    <property type="entry name" value="SARA"/>
    <property type="match status" value="1"/>
</dbReference>
<dbReference type="GO" id="GO:0005545">
    <property type="term" value="F:1-phosphatidylinositol binding"/>
    <property type="evidence" value="ECO:0007669"/>
    <property type="project" value="UniProtKB-ARBA"/>
</dbReference>
<evidence type="ECO:0000256" key="6">
    <source>
        <dbReference type="ARBA" id="ARBA00022753"/>
    </source>
</evidence>
<keyword evidence="8" id="KW-0862">Zinc</keyword>
<dbReference type="Gene3D" id="3.30.40.10">
    <property type="entry name" value="Zinc/RING finger domain, C3HC4 (zinc finger)"/>
    <property type="match status" value="1"/>
</dbReference>
<dbReference type="Gene3D" id="3.30.1360.220">
    <property type="entry name" value="Domain of unknown function (DUF3480), N-terminal subdomain"/>
    <property type="match status" value="1"/>
</dbReference>
<evidence type="ECO:0000256" key="1">
    <source>
        <dbReference type="ARBA" id="ARBA00004146"/>
    </source>
</evidence>
<dbReference type="InterPro" id="IPR013083">
    <property type="entry name" value="Znf_RING/FYVE/PHD"/>
</dbReference>
<evidence type="ECO:0000256" key="5">
    <source>
        <dbReference type="ARBA" id="ARBA00022723"/>
    </source>
</evidence>
<feature type="compositionally biased region" description="Polar residues" evidence="11">
    <location>
        <begin position="34"/>
        <end position="43"/>
    </location>
</feature>
<proteinExistence type="predicted"/>
<feature type="region of interest" description="Disordered" evidence="11">
    <location>
        <begin position="395"/>
        <end position="495"/>
    </location>
</feature>
<dbReference type="FunFam" id="3.30.40.10:FF:000084">
    <property type="entry name" value="Zinc finger, FYVE domain-containing 9b"/>
    <property type="match status" value="1"/>
</dbReference>
<dbReference type="InterPro" id="IPR022557">
    <property type="entry name" value="SARA-like_C"/>
</dbReference>
<keyword evidence="6" id="KW-0967">Endosome</keyword>
<dbReference type="GO" id="GO:0031901">
    <property type="term" value="C:early endosome membrane"/>
    <property type="evidence" value="ECO:0007669"/>
    <property type="project" value="UniProtKB-SubCell"/>
</dbReference>
<sequence>MDSIFRAAVCELDKLLDNFERNEEEPGCGAAEVTSPSPASSDPSGHHFTPLGPLCVIPSTAGAVESVDEFGGLASSSESEAEEAVLQNGGSLKCEFTAGRAGGGVPDVTEDTGGGNADEEEDLELDCDAQLDQQGATLLDDVHILPSGFPGNPTVSVADPAEMEEAGVTVEDDLCLATDAFPPVFQVQRTFSVDDAVSHITLPQMASLSRLITTPMSPESPKGCMSLDSEEGRSVCPEPLPDALSAVPARPLRDFTEDSLLESERVHALVTDEELDAFLKEQAEQEGESGGRPAEKPADEGFSEMNGESDRGPDQSLGFEEEAECSEGREPRGSGRHGAFLTAMDDEDSYFSSPSLDQSPCEADLADRGVCEETLDSAPRCPDLVAGWRLHFGGKRPKQLQLSQSSRTQEAEGRSKNTHAPPAGEISANHIHAPPPVPAVGEDIPSLPVIGSGHPHQTTYKSSSGYDELSESPPCLYPSPSPSPCTPEDSAPPDRELRVHRSLGAKQPSWVPDSDAPCCMNCLQRFTFTRRRHHCRACGKVYCAMCCSRKCRLKYLESNARVCTICYEVIHRVQVLERTMSPRGPSPNPNVPSEYCSTRPPLQQASTSRTLNSATPTVMVPVSVLKHPGNEAFPREQRRVWFADGLLPNGEVADTTRLSAGGKRSSVTTGPPVVKGRSGAQAKNGPSRGPAEAVERPPVSGPWDCSLLCRVAGCVERSSSLLPEDEEGLPPLLIITEEEQGGDVLVQEHPSPSQIMRLLEEGGPRPLTFVLNANLLVNVKLVTYCDRKCWCFSSNGLRGTGQQELVFIIQGLPGEDAVPRDIFSLYIRIYQDAQRGRFVEDLGSVTLVDSFLGSREHGGFLFFSPTHQPLEGLSLPPPPFLCGVLIHRLEVPWAKVFPLRLQLRLGAEFSVYPSALVSVRSRKAVYRQTGHTIMNLLADLRNFQYSLPMVEGLQVHMEMGNSYILIPKAKFTQMLKAVNSSNEHVISVGASFSREADSHLVCFQNEDGNYQTQANGMLGKTRTVTGASFVVFNGALKASSGFIARSSIVEDGLMVQITTDTMEGLRQALREQRDFQIPCGRADSVETRENIHVCWVDRPLLTNAGVTSPVDGRSLEEALRVRVEQDTEFRMDGKTIKCTEVFYLPKSPGCPVSLAPSPLSHLQRKIAKATCAALCPNLTILKDRGINYLGLRISSDTDMVEYQAGSGGLVLPQCYMNDLDGALIPVIHGRTSSVPPQPTDMELLFYVTETI</sequence>
<dbReference type="PANTHER" id="PTHR46319:SF1">
    <property type="entry name" value="ZINC FINGER FYVE DOMAIN-CONTAINING PROTEIN 16"/>
    <property type="match status" value="1"/>
</dbReference>
<evidence type="ECO:0000259" key="12">
    <source>
        <dbReference type="PROSITE" id="PS50178"/>
    </source>
</evidence>
<dbReference type="Gene3D" id="3.30.500.40">
    <property type="match status" value="1"/>
</dbReference>
<feature type="region of interest" description="Disordered" evidence="11">
    <location>
        <begin position="580"/>
        <end position="601"/>
    </location>
</feature>
<dbReference type="InterPro" id="IPR011011">
    <property type="entry name" value="Znf_FYVE_PHD"/>
</dbReference>
<keyword evidence="5" id="KW-0479">Metal-binding</keyword>
<name>A0A9Q1JDP3_SYNKA</name>
<evidence type="ECO:0000256" key="2">
    <source>
        <dbReference type="ARBA" id="ARBA00004496"/>
    </source>
</evidence>
<evidence type="ECO:0000256" key="10">
    <source>
        <dbReference type="PROSITE-ProRule" id="PRU00091"/>
    </source>
</evidence>
<dbReference type="GO" id="GO:0016197">
    <property type="term" value="P:endosomal transport"/>
    <property type="evidence" value="ECO:0007669"/>
    <property type="project" value="TreeGrafter"/>
</dbReference>
<keyword evidence="9" id="KW-0472">Membrane</keyword>
<dbReference type="SMART" id="SM01421">
    <property type="entry name" value="DUF3480"/>
    <property type="match status" value="1"/>
</dbReference>
<evidence type="ECO:0000256" key="7">
    <source>
        <dbReference type="ARBA" id="ARBA00022771"/>
    </source>
</evidence>